<name>A0A9K3DBE0_9EUKA</name>
<evidence type="ECO:0000256" key="1">
    <source>
        <dbReference type="SAM" id="MobiDB-lite"/>
    </source>
</evidence>
<evidence type="ECO:0000313" key="2">
    <source>
        <dbReference type="EMBL" id="GIQ91090.1"/>
    </source>
</evidence>
<dbReference type="EMBL" id="BDIP01007135">
    <property type="protein sequence ID" value="GIQ91090.1"/>
    <property type="molecule type" value="Genomic_DNA"/>
</dbReference>
<accession>A0A9K3DBE0</accession>
<comment type="caution">
    <text evidence="2">The sequence shown here is derived from an EMBL/GenBank/DDBJ whole genome shotgun (WGS) entry which is preliminary data.</text>
</comment>
<dbReference type="AlphaFoldDB" id="A0A9K3DBE0"/>
<proteinExistence type="predicted"/>
<keyword evidence="3" id="KW-1185">Reference proteome</keyword>
<reference evidence="2 3" key="1">
    <citation type="journal article" date="2018" name="PLoS ONE">
        <title>The draft genome of Kipferlia bialata reveals reductive genome evolution in fornicate parasites.</title>
        <authorList>
            <person name="Tanifuji G."/>
            <person name="Takabayashi S."/>
            <person name="Kume K."/>
            <person name="Takagi M."/>
            <person name="Nakayama T."/>
            <person name="Kamikawa R."/>
            <person name="Inagaki Y."/>
            <person name="Hashimoto T."/>
        </authorList>
    </citation>
    <scope>NUCLEOTIDE SEQUENCE [LARGE SCALE GENOMIC DNA]</scope>
    <source>
        <strain evidence="2">NY0173</strain>
    </source>
</reference>
<dbReference type="Proteomes" id="UP000265618">
    <property type="component" value="Unassembled WGS sequence"/>
</dbReference>
<protein>
    <submittedName>
        <fullName evidence="2">Uncharacterized protein</fullName>
    </submittedName>
</protein>
<sequence length="102" mass="11445">AVPESVRDIGRVRDLVDRLHSIRSRKLHDFLNSWSESLGLFEIDVKLENCTDLESARIQPGLTKYLAAVASMTKRTAALSQSERTTSSTARTLTENFTMDFA</sequence>
<feature type="non-terminal residue" evidence="2">
    <location>
        <position position="102"/>
    </location>
</feature>
<feature type="region of interest" description="Disordered" evidence="1">
    <location>
        <begin position="80"/>
        <end position="102"/>
    </location>
</feature>
<organism evidence="2 3">
    <name type="scientific">Kipferlia bialata</name>
    <dbReference type="NCBI Taxonomy" id="797122"/>
    <lineage>
        <taxon>Eukaryota</taxon>
        <taxon>Metamonada</taxon>
        <taxon>Carpediemonas-like organisms</taxon>
        <taxon>Kipferlia</taxon>
    </lineage>
</organism>
<dbReference type="Gene3D" id="1.20.58.1020">
    <property type="match status" value="1"/>
</dbReference>
<evidence type="ECO:0000313" key="3">
    <source>
        <dbReference type="Proteomes" id="UP000265618"/>
    </source>
</evidence>
<gene>
    <name evidence="2" type="ORF">KIPB_014175</name>
</gene>